<accession>A0A7Y9I5L7</accession>
<organism evidence="1 2">
    <name type="scientific">Microlunatus parietis</name>
    <dbReference type="NCBI Taxonomy" id="682979"/>
    <lineage>
        <taxon>Bacteria</taxon>
        <taxon>Bacillati</taxon>
        <taxon>Actinomycetota</taxon>
        <taxon>Actinomycetes</taxon>
        <taxon>Propionibacteriales</taxon>
        <taxon>Propionibacteriaceae</taxon>
        <taxon>Microlunatus</taxon>
    </lineage>
</organism>
<gene>
    <name evidence="1" type="ORF">BKA15_001852</name>
</gene>
<dbReference type="SUPFAM" id="SSF49785">
    <property type="entry name" value="Galactose-binding domain-like"/>
    <property type="match status" value="1"/>
</dbReference>
<dbReference type="PANTHER" id="PTHR36848">
    <property type="entry name" value="DNA-BINDING PROTEIN (PUTATIVE SECRETED PROTEIN)-RELATED"/>
    <property type="match status" value="1"/>
</dbReference>
<protein>
    <recommendedName>
        <fullName evidence="3">Alpha-L-rhamnosidase</fullName>
    </recommendedName>
</protein>
<name>A0A7Y9I5L7_9ACTN</name>
<evidence type="ECO:0000313" key="1">
    <source>
        <dbReference type="EMBL" id="NYE70523.1"/>
    </source>
</evidence>
<proteinExistence type="predicted"/>
<dbReference type="Proteomes" id="UP000569914">
    <property type="component" value="Unassembled WGS sequence"/>
</dbReference>
<dbReference type="Gene3D" id="2.60.120.260">
    <property type="entry name" value="Galactose-binding domain-like"/>
    <property type="match status" value="1"/>
</dbReference>
<evidence type="ECO:0008006" key="3">
    <source>
        <dbReference type="Google" id="ProtNLM"/>
    </source>
</evidence>
<dbReference type="EMBL" id="JACCBU010000001">
    <property type="protein sequence ID" value="NYE70523.1"/>
    <property type="molecule type" value="Genomic_DNA"/>
</dbReference>
<reference evidence="1 2" key="1">
    <citation type="submission" date="2020-07" db="EMBL/GenBank/DDBJ databases">
        <title>Sequencing the genomes of 1000 actinobacteria strains.</title>
        <authorList>
            <person name="Klenk H.-P."/>
        </authorList>
    </citation>
    <scope>NUCLEOTIDE SEQUENCE [LARGE SCALE GENOMIC DNA]</scope>
    <source>
        <strain evidence="1 2">DSM 22083</strain>
    </source>
</reference>
<dbReference type="InterPro" id="IPR053161">
    <property type="entry name" value="Ulvan_degrading_GH"/>
</dbReference>
<evidence type="ECO:0000313" key="2">
    <source>
        <dbReference type="Proteomes" id="UP000569914"/>
    </source>
</evidence>
<dbReference type="InterPro" id="IPR008979">
    <property type="entry name" value="Galactose-bd-like_sf"/>
</dbReference>
<keyword evidence="2" id="KW-1185">Reference proteome</keyword>
<dbReference type="PANTHER" id="PTHR36848:SF2">
    <property type="entry name" value="SECRETED PROTEIN"/>
    <property type="match status" value="1"/>
</dbReference>
<comment type="caution">
    <text evidence="1">The sequence shown here is derived from an EMBL/GenBank/DDBJ whole genome shotgun (WGS) entry which is preliminary data.</text>
</comment>
<sequence>MIPAELVGLFEEPPRDYGPTPLWWWSGGKVTRERLDWQLRRFADGGIHNLVVINLAPAGPTFGAMTDDPVWFSEEWWDRFTDACTIARELGTKIWFYDQIGFSGANIQGRITLDHPELTGQALRRTEAIASGGRIPLRGTESLLVCYDGAGRRVETTAGGLVGAPDGAELTAITVVPTAFDYLDPAAVELLIDSVHGEFERRLPEFLGTVIPGSFQDELPGTNPWSQRFADEFERRAGYDLRDHLGALFLATADGLDPRDASKIRTDYYAVRAALTEEALFRPLGEWHTKRGLLLGVDQSHPARAGFPTQATQLYTDYFRTHRWYNAPGSDHDGDSKVHSSMAHLYGHDRVWLEAFHSSGWGGTLEDTYDWLLPFLRSGATLYDPHASYFDTAAGWFEWAPPSTDWRQPYWKQYGAFSDAVARLCSILSWGDYDAGVAVLHPTTTAQAGLPIDLPVQHFGDGLLGAGHEDVDRAQQTYLALSGVNNWRRWQGGLLDAAGIAFDVIDDASIQRAEIGRARLTVRSLNYHTVILPATTVLESRTATALVELLEAGGRVIAVGAAPSVAAGLGTDDATVRRLAEHPGLVVVADPAAAVAELDPLDQHVSADLPLLVRRSGPYGVALITGAHPNASQDPDGVPVKWTDGFDRTRYADTRTVRIRAKIAEAELWDPASGERRPAVIKPAAGRTTMIEIDQAGAPALLLVWREGTEAPPVPEPRPVAARPGQELADGWTGTLVHTMDNTWGDLARPAGRQLDRLELWHVETADGDADWQPSRAGYGQRVMITTGVDHGPLSVEDCDRIAAGERELAGAGWQPYNFSASRAIDRDAVSPLGSKGLVPAEYVLAPNPEPGELTRVRAVLRTDHRGPADLVVSASSAKQVSWNGVVLTAPDHYAAVHRIDVEREINILEYALGPSRTAGELTVIGSGFTITGPDGYGERPEHMAFGDPAVTSDGMIIFSTTVTLAEPATSAALVVGAAGAATVLIDGTVVGRQEKVEYYDWGSRPMYFRHDVTELLGAGDHVLAVRLETADITDVIFVDLVAHTPAGPVVAVSGLGWTCTTDNQSAPSTVRPEQWNAIETMHAAHRPHQLRRASWLRGEAELGVPPAEFDTADSAVPRPRRIRATLPAGTARLRAPLRTPATIMINDTEHRAAADGWVTPAEPLTEPGTVELIIESSAFLPGASALDGPIEVEHVPAPIALGDWRELGLGDFSGAVSYRRTIEPAGDGPLTLDLGDLRGSVDVLLDGRQVGSAFCAPFRFTLPPLDGPAALEIVVYNTLGPYLHAATPTNFVFPAQRSSGLYGPVRLT</sequence>